<feature type="region of interest" description="Disordered" evidence="1">
    <location>
        <begin position="184"/>
        <end position="457"/>
    </location>
</feature>
<accession>A0A2U1QHL4</accession>
<dbReference type="STRING" id="35608.A0A2U1QHL4"/>
<dbReference type="EMBL" id="PKPP01000119">
    <property type="protein sequence ID" value="PWA97510.1"/>
    <property type="molecule type" value="Genomic_DNA"/>
</dbReference>
<proteinExistence type="predicted"/>
<dbReference type="Pfam" id="PF06972">
    <property type="entry name" value="GIP1_N"/>
    <property type="match status" value="1"/>
</dbReference>
<name>A0A2U1QHL4_ARTAN</name>
<evidence type="ECO:0000256" key="1">
    <source>
        <dbReference type="SAM" id="MobiDB-lite"/>
    </source>
</evidence>
<feature type="compositionally biased region" description="Polar residues" evidence="1">
    <location>
        <begin position="369"/>
        <end position="380"/>
    </location>
</feature>
<comment type="caution">
    <text evidence="3">The sequence shown here is derived from an EMBL/GenBank/DDBJ whole genome shotgun (WGS) entry which is preliminary data.</text>
</comment>
<feature type="region of interest" description="Disordered" evidence="1">
    <location>
        <begin position="39"/>
        <end position="138"/>
    </location>
</feature>
<feature type="compositionally biased region" description="Basic and acidic residues" evidence="1">
    <location>
        <begin position="203"/>
        <end position="219"/>
    </location>
</feature>
<feature type="compositionally biased region" description="Low complexity" evidence="1">
    <location>
        <begin position="300"/>
        <end position="315"/>
    </location>
</feature>
<dbReference type="SUPFAM" id="SSF46934">
    <property type="entry name" value="UBA-like"/>
    <property type="match status" value="1"/>
</dbReference>
<dbReference type="InterPro" id="IPR009060">
    <property type="entry name" value="UBA-like_sf"/>
</dbReference>
<feature type="region of interest" description="Disordered" evidence="1">
    <location>
        <begin position="509"/>
        <end position="613"/>
    </location>
</feature>
<reference evidence="3 4" key="1">
    <citation type="journal article" date="2018" name="Mol. Plant">
        <title>The genome of Artemisia annua provides insight into the evolution of Asteraceae family and artemisinin biosynthesis.</title>
        <authorList>
            <person name="Shen Q."/>
            <person name="Zhang L."/>
            <person name="Liao Z."/>
            <person name="Wang S."/>
            <person name="Yan T."/>
            <person name="Shi P."/>
            <person name="Liu M."/>
            <person name="Fu X."/>
            <person name="Pan Q."/>
            <person name="Wang Y."/>
            <person name="Lv Z."/>
            <person name="Lu X."/>
            <person name="Zhang F."/>
            <person name="Jiang W."/>
            <person name="Ma Y."/>
            <person name="Chen M."/>
            <person name="Hao X."/>
            <person name="Li L."/>
            <person name="Tang Y."/>
            <person name="Lv G."/>
            <person name="Zhou Y."/>
            <person name="Sun X."/>
            <person name="Brodelius P.E."/>
            <person name="Rose J.K.C."/>
            <person name="Tang K."/>
        </authorList>
    </citation>
    <scope>NUCLEOTIDE SEQUENCE [LARGE SCALE GENOMIC DNA]</scope>
    <source>
        <strain evidence="4">cv. Huhao1</strain>
        <tissue evidence="3">Leaf</tissue>
    </source>
</reference>
<dbReference type="OrthoDB" id="657470at2759"/>
<protein>
    <recommendedName>
        <fullName evidence="2">GBF-interacting protein 1 N-terminal domain-containing protein</fullName>
    </recommendedName>
</protein>
<feature type="compositionally biased region" description="Polar residues" evidence="1">
    <location>
        <begin position="251"/>
        <end position="262"/>
    </location>
</feature>
<feature type="compositionally biased region" description="Low complexity" evidence="1">
    <location>
        <begin position="514"/>
        <end position="530"/>
    </location>
</feature>
<evidence type="ECO:0000313" key="4">
    <source>
        <dbReference type="Proteomes" id="UP000245207"/>
    </source>
</evidence>
<dbReference type="InterPro" id="IPR009719">
    <property type="entry name" value="GIP1_N"/>
</dbReference>
<feature type="compositionally biased region" description="Polar residues" evidence="1">
    <location>
        <begin position="284"/>
        <end position="299"/>
    </location>
</feature>
<feature type="compositionally biased region" description="Polar residues" evidence="1">
    <location>
        <begin position="87"/>
        <end position="107"/>
    </location>
</feature>
<gene>
    <name evidence="3" type="ORF">CTI12_AA028770</name>
</gene>
<dbReference type="Proteomes" id="UP000245207">
    <property type="component" value="Unassembled WGS sequence"/>
</dbReference>
<evidence type="ECO:0000259" key="2">
    <source>
        <dbReference type="Pfam" id="PF06972"/>
    </source>
</evidence>
<feature type="compositionally biased region" description="Basic and acidic residues" evidence="1">
    <location>
        <begin position="351"/>
        <end position="361"/>
    </location>
</feature>
<feature type="compositionally biased region" description="Polar residues" evidence="1">
    <location>
        <begin position="560"/>
        <end position="571"/>
    </location>
</feature>
<feature type="compositionally biased region" description="Polar residues" evidence="1">
    <location>
        <begin position="541"/>
        <end position="553"/>
    </location>
</feature>
<feature type="region of interest" description="Disordered" evidence="1">
    <location>
        <begin position="872"/>
        <end position="892"/>
    </location>
</feature>
<feature type="compositionally biased region" description="Basic and acidic residues" evidence="1">
    <location>
        <begin position="237"/>
        <end position="250"/>
    </location>
</feature>
<feature type="compositionally biased region" description="Polar residues" evidence="1">
    <location>
        <begin position="875"/>
        <end position="892"/>
    </location>
</feature>
<evidence type="ECO:0000313" key="3">
    <source>
        <dbReference type="EMBL" id="PWA97510.1"/>
    </source>
</evidence>
<dbReference type="PANTHER" id="PTHR47070:SF2">
    <property type="entry name" value="OS06G0206100 PROTEIN"/>
    <property type="match status" value="1"/>
</dbReference>
<dbReference type="AlphaFoldDB" id="A0A2U1QHL4"/>
<feature type="compositionally biased region" description="Polar residues" evidence="1">
    <location>
        <begin position="40"/>
        <end position="55"/>
    </location>
</feature>
<organism evidence="3 4">
    <name type="scientific">Artemisia annua</name>
    <name type="common">Sweet wormwood</name>
    <dbReference type="NCBI Taxonomy" id="35608"/>
    <lineage>
        <taxon>Eukaryota</taxon>
        <taxon>Viridiplantae</taxon>
        <taxon>Streptophyta</taxon>
        <taxon>Embryophyta</taxon>
        <taxon>Tracheophyta</taxon>
        <taxon>Spermatophyta</taxon>
        <taxon>Magnoliopsida</taxon>
        <taxon>eudicotyledons</taxon>
        <taxon>Gunneridae</taxon>
        <taxon>Pentapetalae</taxon>
        <taxon>asterids</taxon>
        <taxon>campanulids</taxon>
        <taxon>Asterales</taxon>
        <taxon>Asteraceae</taxon>
        <taxon>Asteroideae</taxon>
        <taxon>Anthemideae</taxon>
        <taxon>Artemisiinae</taxon>
        <taxon>Artemisia</taxon>
    </lineage>
</organism>
<dbReference type="PANTHER" id="PTHR47070">
    <property type="entry name" value="HYDROXYPROLINE-RICH GLYCOPROTEIN-LIKE"/>
    <property type="match status" value="1"/>
</dbReference>
<sequence>MVSSKSENNNNMLSAGVRKTIQSIKEIVGNHSDADIYNTLKDSNMDPNETAQKLLNQDPFHEVKRKRDKKKEVPALTDPVPVKPRNPTEQPVQGIKSNTYSDRNPQRSGFVRNGEGFGRNSEGSARNSEGFGRNREGFARNREGFGRDREDFVRNREGFVRNREGFVRNSDGFARNSEGFARNNEGFVRNSAPDSGVSKQFRVVRDNRIKHNGNRETKPSAKSSDAVPAKEPQISKASEKSPAEASKDLKSPSNLPVDSLSKQVKGVSLSGSERNDRSGGKKATVSNVTPPVQATKPQDSQQSSVTSPNSSVVGVYSSASDPVHIPSLASRPAANVGAIKREVGAVGAKRHTSEKSVKENFRSFPAVSKSDQSSHSNVSESAPVVSTGRALNNSRSHQPATHQKVSQANKEWKPKSGRKPNVTDVGVIGTPKKSKSSPAKNSKATETAQLQDKPSLATTHEDQNVIIAAHIRVSETDRCRLTFGTLGIDVESSKNPGYQEARLVEESHLEPLASSSVSPPDSSGDEPSGSKLVESLDERVQTSGSVSPASEQQSTDRLESSSIQNIDNYSNIGLVRHSSPSYTPSEPQQQQGPPELPSFSQAYDPQTGYDMSFYRPATDESLRGQVLQMPQEAYSSHMANNTPATTIPMVQQQAPLPQMYPQVHVPHYAMPFRQFLSPVYVPPMVMPNYNNNPSYSPHPSTGSSYVLMPGVNSPHVNANGLKYAIPQFKSIQGGSPTGFGNFTSPNGYTLNPGVVGSASGLDDSSRLKYKDGNIYVPNPQAETSELWMNPRDMPSMQSASYYNMAGQSPHAAYLQPSHGGHASFNAAAAAQSSHMQFPGMYHPSQPGGIVNPHHMGPTMGGNVGVAPGAPGSQVGGYQQQPQLSQMSWTGNF</sequence>
<feature type="compositionally biased region" description="Polar residues" evidence="1">
    <location>
        <begin position="445"/>
        <end position="457"/>
    </location>
</feature>
<keyword evidence="4" id="KW-1185">Reference proteome</keyword>
<feature type="domain" description="GBF-interacting protein 1 N-terminal" evidence="2">
    <location>
        <begin position="15"/>
        <end position="72"/>
    </location>
</feature>
<feature type="compositionally biased region" description="Polar residues" evidence="1">
    <location>
        <begin position="389"/>
        <end position="409"/>
    </location>
</feature>
<feature type="compositionally biased region" description="Low complexity" evidence="1">
    <location>
        <begin position="584"/>
        <end position="593"/>
    </location>
</feature>